<evidence type="ECO:0008006" key="3">
    <source>
        <dbReference type="Google" id="ProtNLM"/>
    </source>
</evidence>
<dbReference type="InterPro" id="IPR012340">
    <property type="entry name" value="NA-bd_OB-fold"/>
</dbReference>
<proteinExistence type="predicted"/>
<dbReference type="Gene3D" id="2.40.50.140">
    <property type="entry name" value="Nucleic acid-binding proteins"/>
    <property type="match status" value="1"/>
</dbReference>
<keyword evidence="2" id="KW-1185">Reference proteome</keyword>
<reference evidence="1 2" key="1">
    <citation type="submission" date="2016-09" db="EMBL/GenBank/DDBJ databases">
        <title>Bacillus aquimaris SAMM genome sequence reveals colonization and biosurfactant production capacities.</title>
        <authorList>
            <person name="Waghmode S.R."/>
            <person name="Suryavanshi M.V."/>
        </authorList>
    </citation>
    <scope>NUCLEOTIDE SEQUENCE [LARGE SCALE GENOMIC DNA]</scope>
    <source>
        <strain evidence="1 2">SAMM</strain>
    </source>
</reference>
<dbReference type="EMBL" id="MINN01000128">
    <property type="protein sequence ID" value="OIU68549.1"/>
    <property type="molecule type" value="Genomic_DNA"/>
</dbReference>
<accession>A0A1J6VTE0</accession>
<organism evidence="1 2">
    <name type="scientific">Rossellomorea aquimaris</name>
    <dbReference type="NCBI Taxonomy" id="189382"/>
    <lineage>
        <taxon>Bacteria</taxon>
        <taxon>Bacillati</taxon>
        <taxon>Bacillota</taxon>
        <taxon>Bacilli</taxon>
        <taxon>Bacillales</taxon>
        <taxon>Bacillaceae</taxon>
        <taxon>Rossellomorea</taxon>
    </lineage>
</organism>
<dbReference type="RefSeq" id="WP_071619976.1">
    <property type="nucleotide sequence ID" value="NZ_MINN01000128.1"/>
</dbReference>
<dbReference type="InterPro" id="IPR021598">
    <property type="entry name" value="DUF3221"/>
</dbReference>
<comment type="caution">
    <text evidence="1">The sequence shown here is derived from an EMBL/GenBank/DDBJ whole genome shotgun (WGS) entry which is preliminary data.</text>
</comment>
<protein>
    <recommendedName>
        <fullName evidence="3">DUF5666 domain-containing protein</fullName>
    </recommendedName>
</protein>
<evidence type="ECO:0000313" key="2">
    <source>
        <dbReference type="Proteomes" id="UP000182062"/>
    </source>
</evidence>
<dbReference type="OrthoDB" id="2735868at2"/>
<gene>
    <name evidence="1" type="ORF">BHE18_16605</name>
</gene>
<evidence type="ECO:0000313" key="1">
    <source>
        <dbReference type="EMBL" id="OIU68549.1"/>
    </source>
</evidence>
<name>A0A1J6VTE0_9BACI</name>
<dbReference type="AlphaFoldDB" id="A0A1J6VTE0"/>
<dbReference type="Pfam" id="PF11518">
    <property type="entry name" value="DUF3221"/>
    <property type="match status" value="1"/>
</dbReference>
<sequence>MGDKNDAVRVSFEGRIEELLDNRAIVQVEKGNFSGRVLVDLSVNETETFQVGDKIKVEYDGQVRESDPAQINTLSVKGME</sequence>
<dbReference type="Proteomes" id="UP000182062">
    <property type="component" value="Unassembled WGS sequence"/>
</dbReference>